<evidence type="ECO:0000313" key="6">
    <source>
        <dbReference type="EMBL" id="MTU39465.1"/>
    </source>
</evidence>
<keyword evidence="9" id="KW-1185">Reference proteome</keyword>
<accession>A0A414BW67</accession>
<gene>
    <name evidence="7" type="ORF">DW828_13010</name>
    <name evidence="6" type="ORF">GMD82_08200</name>
</gene>
<sequence>MNEDEYVLNDESVVNSHGFVLLNSAGRFERYNANPVMLFNHDGANLIGQMTGLRVEGTKLIGKAVYDEEDTLGAKCKRQAKKGILKGCSPGIIINAVELRTMPGGEERVTVTDWELCETSLVSVPSNRNALRLYNRQGVEIPDDQVKLSIEALLNVNKKTEEEMKEIILTSEAYVALGLKSNEADGKSISAAIMELQARVEKAEKELEDQRKLKANELVALAIKDGRITADKKEAFEKLALADYDTAKSTLEAIPAKESLGAKVTHSTGKTAIADERKDWTYLKWAKEDPEGLKKMKAEDPEAFEELKKHIR</sequence>
<keyword evidence="3" id="KW-0378">Hydrolase</keyword>
<dbReference type="Pfam" id="PF04586">
    <property type="entry name" value="Peptidase_S78"/>
    <property type="match status" value="1"/>
</dbReference>
<name>A0A414BW67_9BACT</name>
<keyword evidence="1" id="KW-1188">Viral release from host cell</keyword>
<evidence type="ECO:0000313" key="9">
    <source>
        <dbReference type="Proteomes" id="UP000434916"/>
    </source>
</evidence>
<evidence type="ECO:0000259" key="5">
    <source>
        <dbReference type="Pfam" id="PF04586"/>
    </source>
</evidence>
<evidence type="ECO:0000313" key="8">
    <source>
        <dbReference type="Proteomes" id="UP000286260"/>
    </source>
</evidence>
<dbReference type="EMBL" id="WNCN01000008">
    <property type="protein sequence ID" value="MTU39465.1"/>
    <property type="molecule type" value="Genomic_DNA"/>
</dbReference>
<dbReference type="InterPro" id="IPR054613">
    <property type="entry name" value="Peptidase_S78_dom"/>
</dbReference>
<reference evidence="6 9" key="2">
    <citation type="journal article" date="2019" name="Nat. Med.">
        <title>A library of human gut bacterial isolates paired with longitudinal multiomics data enables mechanistic microbiome research.</title>
        <authorList>
            <person name="Poyet M."/>
            <person name="Groussin M."/>
            <person name="Gibbons S.M."/>
            <person name="Avila-Pacheco J."/>
            <person name="Jiang X."/>
            <person name="Kearney S.M."/>
            <person name="Perrotta A.R."/>
            <person name="Berdy B."/>
            <person name="Zhao S."/>
            <person name="Lieberman T.D."/>
            <person name="Swanson P.K."/>
            <person name="Smith M."/>
            <person name="Roesemann S."/>
            <person name="Alexander J.E."/>
            <person name="Rich S.A."/>
            <person name="Livny J."/>
            <person name="Vlamakis H."/>
            <person name="Clish C."/>
            <person name="Bullock K."/>
            <person name="Deik A."/>
            <person name="Scott J."/>
            <person name="Pierce K.A."/>
            <person name="Xavier R.J."/>
            <person name="Alm E.J."/>
        </authorList>
    </citation>
    <scope>NUCLEOTIDE SEQUENCE [LARGE SCALE GENOMIC DNA]</scope>
    <source>
        <strain evidence="6 9">BIOML-A29</strain>
    </source>
</reference>
<feature type="domain" description="Prohead serine protease" evidence="5">
    <location>
        <begin position="36"/>
        <end position="130"/>
    </location>
</feature>
<keyword evidence="4" id="KW-0175">Coiled coil</keyword>
<dbReference type="EMBL" id="QSII01000018">
    <property type="protein sequence ID" value="RHC83263.1"/>
    <property type="molecule type" value="Genomic_DNA"/>
</dbReference>
<dbReference type="RefSeq" id="WP_122204634.1">
    <property type="nucleotide sequence ID" value="NZ_JAHPXH010000004.1"/>
</dbReference>
<dbReference type="AlphaFoldDB" id="A0A414BW67"/>
<keyword evidence="2" id="KW-0645">Protease</keyword>
<dbReference type="Proteomes" id="UP000286260">
    <property type="component" value="Unassembled WGS sequence"/>
</dbReference>
<evidence type="ECO:0000256" key="1">
    <source>
        <dbReference type="ARBA" id="ARBA00022612"/>
    </source>
</evidence>
<protein>
    <recommendedName>
        <fullName evidence="5">Prohead serine protease domain-containing protein</fullName>
    </recommendedName>
</protein>
<evidence type="ECO:0000256" key="3">
    <source>
        <dbReference type="ARBA" id="ARBA00022801"/>
    </source>
</evidence>
<dbReference type="GO" id="GO:0008233">
    <property type="term" value="F:peptidase activity"/>
    <property type="evidence" value="ECO:0007669"/>
    <property type="project" value="UniProtKB-KW"/>
</dbReference>
<feature type="coiled-coil region" evidence="4">
    <location>
        <begin position="150"/>
        <end position="220"/>
    </location>
</feature>
<organism evidence="7 8">
    <name type="scientific">Parabacteroides merdae</name>
    <dbReference type="NCBI Taxonomy" id="46503"/>
    <lineage>
        <taxon>Bacteria</taxon>
        <taxon>Pseudomonadati</taxon>
        <taxon>Bacteroidota</taxon>
        <taxon>Bacteroidia</taxon>
        <taxon>Bacteroidales</taxon>
        <taxon>Tannerellaceae</taxon>
        <taxon>Parabacteroides</taxon>
    </lineage>
</organism>
<dbReference type="Proteomes" id="UP000434916">
    <property type="component" value="Unassembled WGS sequence"/>
</dbReference>
<reference evidence="7 8" key="1">
    <citation type="submission" date="2018-08" db="EMBL/GenBank/DDBJ databases">
        <title>A genome reference for cultivated species of the human gut microbiota.</title>
        <authorList>
            <person name="Zou Y."/>
            <person name="Xue W."/>
            <person name="Luo G."/>
        </authorList>
    </citation>
    <scope>NUCLEOTIDE SEQUENCE [LARGE SCALE GENOMIC DNA]</scope>
    <source>
        <strain evidence="7 8">AM34-17</strain>
    </source>
</reference>
<evidence type="ECO:0000313" key="7">
    <source>
        <dbReference type="EMBL" id="RHC83263.1"/>
    </source>
</evidence>
<evidence type="ECO:0000256" key="4">
    <source>
        <dbReference type="SAM" id="Coils"/>
    </source>
</evidence>
<dbReference type="GO" id="GO:0006508">
    <property type="term" value="P:proteolysis"/>
    <property type="evidence" value="ECO:0007669"/>
    <property type="project" value="UniProtKB-KW"/>
</dbReference>
<evidence type="ECO:0000256" key="2">
    <source>
        <dbReference type="ARBA" id="ARBA00022670"/>
    </source>
</evidence>
<comment type="caution">
    <text evidence="7">The sequence shown here is derived from an EMBL/GenBank/DDBJ whole genome shotgun (WGS) entry which is preliminary data.</text>
</comment>
<proteinExistence type="predicted"/>